<evidence type="ECO:0000313" key="1">
    <source>
        <dbReference type="EMBL" id="MDZ5493022.1"/>
    </source>
</evidence>
<proteinExistence type="predicted"/>
<accession>A0ABU5JKG2</accession>
<keyword evidence="2" id="KW-1185">Reference proteome</keyword>
<dbReference type="Proteomes" id="UP001290101">
    <property type="component" value="Unassembled WGS sequence"/>
</dbReference>
<name>A0ABU5JKG2_9ACTN</name>
<dbReference type="RefSeq" id="WP_322442675.1">
    <property type="nucleotide sequence ID" value="NZ_JAXOTQ010000039.1"/>
</dbReference>
<evidence type="ECO:0000313" key="2">
    <source>
        <dbReference type="Proteomes" id="UP001290101"/>
    </source>
</evidence>
<reference evidence="1 2" key="1">
    <citation type="submission" date="2023-12" db="EMBL/GenBank/DDBJ databases">
        <title>Micromonospora sp. nov., isolated from Atacama Desert.</title>
        <authorList>
            <person name="Carro L."/>
            <person name="Golinska P."/>
            <person name="Klenk H.-P."/>
            <person name="Goodfellow M."/>
        </authorList>
    </citation>
    <scope>NUCLEOTIDE SEQUENCE [LARGE SCALE GENOMIC DNA]</scope>
    <source>
        <strain evidence="1 2">4G53</strain>
    </source>
</reference>
<dbReference type="EMBL" id="JAXOTQ010000039">
    <property type="protein sequence ID" value="MDZ5493022.1"/>
    <property type="molecule type" value="Genomic_DNA"/>
</dbReference>
<organism evidence="1 2">
    <name type="scientific">Micromonospora sicca</name>
    <dbReference type="NCBI Taxonomy" id="2202420"/>
    <lineage>
        <taxon>Bacteria</taxon>
        <taxon>Bacillati</taxon>
        <taxon>Actinomycetota</taxon>
        <taxon>Actinomycetes</taxon>
        <taxon>Micromonosporales</taxon>
        <taxon>Micromonosporaceae</taxon>
        <taxon>Micromonospora</taxon>
    </lineage>
</organism>
<protein>
    <submittedName>
        <fullName evidence="1">DUF4276 family protein</fullName>
    </submittedName>
</protein>
<sequence length="216" mass="23615">MTGRSYSGLFISEGTSDEPLAERIEWLFLCQGVSVSLSRPDFSRLPKVAKDVGSRVGAGLALAGGPVDLIVVHRDADNAGRHARQQEIEAAVRSSGGTAELVPVIPVRMTEAWLLLDEAAIRQVAGNPRGRMGLGLPKPHEVESIANPKEVLRVCLLTAAEVTGRRREGVAKRFNQHRRQLLERLDPAGAVARLDSWRRLVADVDHVVKRWRSLGV</sequence>
<gene>
    <name evidence="1" type="ORF">U2F25_26720</name>
</gene>
<comment type="caution">
    <text evidence="1">The sequence shown here is derived from an EMBL/GenBank/DDBJ whole genome shotgun (WGS) entry which is preliminary data.</text>
</comment>